<dbReference type="Proteomes" id="UP000663836">
    <property type="component" value="Unassembled WGS sequence"/>
</dbReference>
<organism evidence="1 2">
    <name type="scientific">Rotaria sordida</name>
    <dbReference type="NCBI Taxonomy" id="392033"/>
    <lineage>
        <taxon>Eukaryota</taxon>
        <taxon>Metazoa</taxon>
        <taxon>Spiralia</taxon>
        <taxon>Gnathifera</taxon>
        <taxon>Rotifera</taxon>
        <taxon>Eurotatoria</taxon>
        <taxon>Bdelloidea</taxon>
        <taxon>Philodinida</taxon>
        <taxon>Philodinidae</taxon>
        <taxon>Rotaria</taxon>
    </lineage>
</organism>
<dbReference type="Gene3D" id="3.40.50.300">
    <property type="entry name" value="P-loop containing nucleotide triphosphate hydrolases"/>
    <property type="match status" value="1"/>
</dbReference>
<proteinExistence type="predicted"/>
<feature type="non-terminal residue" evidence="1">
    <location>
        <position position="1"/>
    </location>
</feature>
<dbReference type="AlphaFoldDB" id="A0A819TE11"/>
<name>A0A819TE11_9BILA</name>
<accession>A0A819TE11</accession>
<protein>
    <submittedName>
        <fullName evidence="1">Uncharacterized protein</fullName>
    </submittedName>
</protein>
<evidence type="ECO:0000313" key="1">
    <source>
        <dbReference type="EMBL" id="CAF4064247.1"/>
    </source>
</evidence>
<reference evidence="1" key="1">
    <citation type="submission" date="2021-02" db="EMBL/GenBank/DDBJ databases">
        <authorList>
            <person name="Nowell W R."/>
        </authorList>
    </citation>
    <scope>NUCLEOTIDE SEQUENCE</scope>
</reference>
<comment type="caution">
    <text evidence="1">The sequence shown here is derived from an EMBL/GenBank/DDBJ whole genome shotgun (WGS) entry which is preliminary data.</text>
</comment>
<sequence>KSLDNSTSNVTEQKTVQYLRPTSFKQQQKEMQQLNKNKMEIIPYATFHEKKQLLLIDQKAYTRDFQQRYDNEFLQRWNKVQQSQQFGSTTVSSSMNNRLSQLSLDRNGDREHLSDIESQTDPDGGQSEADKEVIRQIFDISHALETFDDYKEIKEWINQDTTLFVYSQKDKILSIIETNSITIIQGNIGSRKSTQIPQYIY</sequence>
<dbReference type="InterPro" id="IPR027417">
    <property type="entry name" value="P-loop_NTPase"/>
</dbReference>
<evidence type="ECO:0000313" key="2">
    <source>
        <dbReference type="Proteomes" id="UP000663836"/>
    </source>
</evidence>
<dbReference type="EMBL" id="CAJOBD010006566">
    <property type="protein sequence ID" value="CAF4064247.1"/>
    <property type="molecule type" value="Genomic_DNA"/>
</dbReference>
<gene>
    <name evidence="1" type="ORF">JBS370_LOCUS29774</name>
</gene>